<accession>A0A654B1X5</accession>
<dbReference type="EMBL" id="CABWMV010000007">
    <property type="protein sequence ID" value="VXC73795.1"/>
    <property type="molecule type" value="Genomic_DNA"/>
</dbReference>
<protein>
    <submittedName>
        <fullName evidence="2">Uncharacterized protein</fullName>
    </submittedName>
</protein>
<reference evidence="2 3" key="1">
    <citation type="submission" date="2019-10" db="EMBL/GenBank/DDBJ databases">
        <authorList>
            <person name="Karimi E."/>
        </authorList>
    </citation>
    <scope>NUCLEOTIDE SEQUENCE [LARGE SCALE GENOMIC DNA]</scope>
    <source>
        <strain evidence="2">Sphingobacterium sp. 8BC</strain>
    </source>
</reference>
<dbReference type="AlphaFoldDB" id="A0A654B1X5"/>
<evidence type="ECO:0000256" key="1">
    <source>
        <dbReference type="SAM" id="Phobius"/>
    </source>
</evidence>
<evidence type="ECO:0000313" key="3">
    <source>
        <dbReference type="Proteomes" id="UP000432350"/>
    </source>
</evidence>
<name>A0A654B1X5_SPHMU</name>
<feature type="transmembrane region" description="Helical" evidence="1">
    <location>
        <begin position="7"/>
        <end position="26"/>
    </location>
</feature>
<proteinExistence type="predicted"/>
<sequence>MLIPVYLRSNANMLSFFVVLVISKPILRSVTIFWPAASISMVITRFCDIFFPESGFTRNVYFFCAEADITRNANTAIKEAILNFFIYGILIFLVSNNWPV</sequence>
<organism evidence="2 3">
    <name type="scientific">Sphingobacterium multivorum</name>
    <dbReference type="NCBI Taxonomy" id="28454"/>
    <lineage>
        <taxon>Bacteria</taxon>
        <taxon>Pseudomonadati</taxon>
        <taxon>Bacteroidota</taxon>
        <taxon>Sphingobacteriia</taxon>
        <taxon>Sphingobacteriales</taxon>
        <taxon>Sphingobacteriaceae</taxon>
        <taxon>Sphingobacterium</taxon>
    </lineage>
</organism>
<keyword evidence="1" id="KW-1133">Transmembrane helix</keyword>
<gene>
    <name evidence="2" type="ORF">SPHINGO8BC_150732</name>
</gene>
<feature type="transmembrane region" description="Helical" evidence="1">
    <location>
        <begin position="80"/>
        <end position="98"/>
    </location>
</feature>
<dbReference type="Proteomes" id="UP000432350">
    <property type="component" value="Unassembled WGS sequence"/>
</dbReference>
<evidence type="ECO:0000313" key="2">
    <source>
        <dbReference type="EMBL" id="VXC73795.1"/>
    </source>
</evidence>
<keyword evidence="1" id="KW-0812">Transmembrane</keyword>
<keyword evidence="1" id="KW-0472">Membrane</keyword>